<keyword evidence="8 10" id="KW-0472">Membrane</keyword>
<evidence type="ECO:0000256" key="7">
    <source>
        <dbReference type="ARBA" id="ARBA00023098"/>
    </source>
</evidence>
<evidence type="ECO:0000256" key="6">
    <source>
        <dbReference type="ARBA" id="ARBA00023002"/>
    </source>
</evidence>
<evidence type="ECO:0000256" key="8">
    <source>
        <dbReference type="ARBA" id="ARBA00023136"/>
    </source>
</evidence>
<keyword evidence="7" id="KW-0443">Lipid metabolism</keyword>
<evidence type="ECO:0008006" key="15">
    <source>
        <dbReference type="Google" id="ProtNLM"/>
    </source>
</evidence>
<evidence type="ECO:0000259" key="12">
    <source>
        <dbReference type="Pfam" id="PF11960"/>
    </source>
</evidence>
<feature type="domain" description="Fatty acid desaturase N-terminal" evidence="12">
    <location>
        <begin position="30"/>
        <end position="52"/>
    </location>
</feature>
<protein>
    <recommendedName>
        <fullName evidence="15">Fatty acid desaturase</fullName>
    </recommendedName>
</protein>
<dbReference type="InterPro" id="IPR012171">
    <property type="entry name" value="Fatty_acid_desaturase"/>
</dbReference>
<feature type="transmembrane region" description="Helical" evidence="10">
    <location>
        <begin position="36"/>
        <end position="57"/>
    </location>
</feature>
<keyword evidence="10" id="KW-0812">Transmembrane</keyword>
<keyword evidence="14" id="KW-1185">Reference proteome</keyword>
<evidence type="ECO:0000313" key="13">
    <source>
        <dbReference type="EnsemblPlants" id="QL10p051564:mrna"/>
    </source>
</evidence>
<dbReference type="GO" id="GO:0016717">
    <property type="term" value="F:oxidoreductase activity, acting on paired donors, with oxidation of a pair of donors resulting in the reduction of molecular oxygen to two molecules of water"/>
    <property type="evidence" value="ECO:0007669"/>
    <property type="project" value="InterPro"/>
</dbReference>
<dbReference type="Gramene" id="QL10p051564:mrna">
    <property type="protein sequence ID" value="QL10p051564:mrna"/>
    <property type="gene ID" value="QL10p051564"/>
</dbReference>
<organism evidence="13 14">
    <name type="scientific">Quercus lobata</name>
    <name type="common">Valley oak</name>
    <dbReference type="NCBI Taxonomy" id="97700"/>
    <lineage>
        <taxon>Eukaryota</taxon>
        <taxon>Viridiplantae</taxon>
        <taxon>Streptophyta</taxon>
        <taxon>Embryophyta</taxon>
        <taxon>Tracheophyta</taxon>
        <taxon>Spermatophyta</taxon>
        <taxon>Magnoliopsida</taxon>
        <taxon>eudicotyledons</taxon>
        <taxon>Gunneridae</taxon>
        <taxon>Pentapetalae</taxon>
        <taxon>rosids</taxon>
        <taxon>fabids</taxon>
        <taxon>Fagales</taxon>
        <taxon>Fagaceae</taxon>
        <taxon>Quercus</taxon>
    </lineage>
</organism>
<keyword evidence="9" id="KW-0275">Fatty acid biosynthesis</keyword>
<dbReference type="AlphaFoldDB" id="A0A7N2RCE2"/>
<dbReference type="Pfam" id="PF00487">
    <property type="entry name" value="FA_desaturase"/>
    <property type="match status" value="1"/>
</dbReference>
<dbReference type="GO" id="GO:0016020">
    <property type="term" value="C:membrane"/>
    <property type="evidence" value="ECO:0007669"/>
    <property type="project" value="UniProtKB-SubCell"/>
</dbReference>
<evidence type="ECO:0000256" key="1">
    <source>
        <dbReference type="ARBA" id="ARBA00004370"/>
    </source>
</evidence>
<name>A0A7N2RCE2_QUELO</name>
<dbReference type="EnsemblPlants" id="QL10p051564:mrna">
    <property type="protein sequence ID" value="QL10p051564:mrna"/>
    <property type="gene ID" value="QL10p051564"/>
</dbReference>
<comment type="similarity">
    <text evidence="3">Belongs to the fatty acid desaturase type 1 family.</text>
</comment>
<sequence length="160" mass="18296">MQRQVELTDGVNGVGEKDDFNPSAQPPLEVKNPWRYLSYVIRDVFVVFALAAAAAYFTSWSFWPLYWAAQGTMFWAIFVLGHDCGHGIFSDNLILNSLVWHIFHSSVLVACHGWRISHRTHHLNYGSVENDKSWFPAKSGFKKILVLWVSAIYLKPRLLG</sequence>
<keyword evidence="6" id="KW-0560">Oxidoreductase</keyword>
<dbReference type="EMBL" id="LRBV02000010">
    <property type="status" value="NOT_ANNOTATED_CDS"/>
    <property type="molecule type" value="Genomic_DNA"/>
</dbReference>
<dbReference type="Pfam" id="PF11960">
    <property type="entry name" value="DUF3474"/>
    <property type="match status" value="1"/>
</dbReference>
<dbReference type="InterPro" id="IPR021863">
    <property type="entry name" value="FAS_N"/>
</dbReference>
<dbReference type="PANTHER" id="PTHR32100">
    <property type="entry name" value="OMEGA-6 FATTY ACID DESATURASE, CHLOROPLASTIC"/>
    <property type="match status" value="1"/>
</dbReference>
<evidence type="ECO:0000256" key="4">
    <source>
        <dbReference type="ARBA" id="ARBA00022516"/>
    </source>
</evidence>
<evidence type="ECO:0000256" key="3">
    <source>
        <dbReference type="ARBA" id="ARBA00009295"/>
    </source>
</evidence>
<dbReference type="InParanoid" id="A0A7N2RCE2"/>
<reference evidence="13" key="2">
    <citation type="submission" date="2021-01" db="UniProtKB">
        <authorList>
            <consortium name="EnsemblPlants"/>
        </authorList>
    </citation>
    <scope>IDENTIFICATION</scope>
</reference>
<comment type="pathway">
    <text evidence="2">Lipid metabolism.</text>
</comment>
<evidence type="ECO:0000259" key="11">
    <source>
        <dbReference type="Pfam" id="PF00487"/>
    </source>
</evidence>
<reference evidence="13 14" key="1">
    <citation type="journal article" date="2016" name="G3 (Bethesda)">
        <title>First Draft Assembly and Annotation of the Genome of a California Endemic Oak Quercus lobata Nee (Fagaceae).</title>
        <authorList>
            <person name="Sork V.L."/>
            <person name="Fitz-Gibbon S.T."/>
            <person name="Puiu D."/>
            <person name="Crepeau M."/>
            <person name="Gugger P.F."/>
            <person name="Sherman R."/>
            <person name="Stevens K."/>
            <person name="Langley C.H."/>
            <person name="Pellegrini M."/>
            <person name="Salzberg S.L."/>
        </authorList>
    </citation>
    <scope>NUCLEOTIDE SEQUENCE [LARGE SCALE GENOMIC DNA]</scope>
    <source>
        <strain evidence="13 14">cv. SW786</strain>
    </source>
</reference>
<dbReference type="Proteomes" id="UP000594261">
    <property type="component" value="Chromosome 10"/>
</dbReference>
<comment type="subcellular location">
    <subcellularLocation>
        <location evidence="1">Membrane</location>
    </subcellularLocation>
</comment>
<evidence type="ECO:0000256" key="5">
    <source>
        <dbReference type="ARBA" id="ARBA00022832"/>
    </source>
</evidence>
<accession>A0A7N2RCE2</accession>
<feature type="domain" description="Fatty acid desaturase" evidence="11">
    <location>
        <begin position="62"/>
        <end position="154"/>
    </location>
</feature>
<evidence type="ECO:0000256" key="9">
    <source>
        <dbReference type="ARBA" id="ARBA00023160"/>
    </source>
</evidence>
<keyword evidence="4" id="KW-0444">Lipid biosynthesis</keyword>
<dbReference type="GO" id="GO:0006633">
    <property type="term" value="P:fatty acid biosynthetic process"/>
    <property type="evidence" value="ECO:0007669"/>
    <property type="project" value="UniProtKB-KW"/>
</dbReference>
<evidence type="ECO:0000256" key="2">
    <source>
        <dbReference type="ARBA" id="ARBA00005189"/>
    </source>
</evidence>
<evidence type="ECO:0000313" key="14">
    <source>
        <dbReference type="Proteomes" id="UP000594261"/>
    </source>
</evidence>
<evidence type="ECO:0000256" key="10">
    <source>
        <dbReference type="SAM" id="Phobius"/>
    </source>
</evidence>
<dbReference type="InterPro" id="IPR005804">
    <property type="entry name" value="FA_desaturase_dom"/>
</dbReference>
<keyword evidence="10" id="KW-1133">Transmembrane helix</keyword>
<keyword evidence="5" id="KW-0276">Fatty acid metabolism</keyword>
<proteinExistence type="inferred from homology"/>